<reference evidence="2" key="1">
    <citation type="journal article" date="2021" name="PeerJ">
        <title>Extensive microbial diversity within the chicken gut microbiome revealed by metagenomics and culture.</title>
        <authorList>
            <person name="Gilroy R."/>
            <person name="Ravi A."/>
            <person name="Getino M."/>
            <person name="Pursley I."/>
            <person name="Horton D.L."/>
            <person name="Alikhan N.F."/>
            <person name="Baker D."/>
            <person name="Gharbi K."/>
            <person name="Hall N."/>
            <person name="Watson M."/>
            <person name="Adriaenssens E.M."/>
            <person name="Foster-Nyarko E."/>
            <person name="Jarju S."/>
            <person name="Secka A."/>
            <person name="Antonio M."/>
            <person name="Oren A."/>
            <person name="Chaudhuri R.R."/>
            <person name="La Ragione R."/>
            <person name="Hildebrand F."/>
            <person name="Pallen M.J."/>
        </authorList>
    </citation>
    <scope>NUCLEOTIDE SEQUENCE</scope>
    <source>
        <strain evidence="2">1719</strain>
    </source>
</reference>
<reference evidence="2" key="2">
    <citation type="submission" date="2021-04" db="EMBL/GenBank/DDBJ databases">
        <authorList>
            <person name="Gilroy R."/>
        </authorList>
    </citation>
    <scope>NUCLEOTIDE SEQUENCE</scope>
    <source>
        <strain evidence="2">1719</strain>
    </source>
</reference>
<comment type="caution">
    <text evidence="2">The sequence shown here is derived from an EMBL/GenBank/DDBJ whole genome shotgun (WGS) entry which is preliminary data.</text>
</comment>
<dbReference type="Proteomes" id="UP000824156">
    <property type="component" value="Unassembled WGS sequence"/>
</dbReference>
<accession>A0A9D1W6V9</accession>
<dbReference type="Pfam" id="PF13568">
    <property type="entry name" value="OMP_b-brl_2"/>
    <property type="match status" value="1"/>
</dbReference>
<organism evidence="2 3">
    <name type="scientific">Candidatus Sphingobacterium stercoripullorum</name>
    <dbReference type="NCBI Taxonomy" id="2838759"/>
    <lineage>
        <taxon>Bacteria</taxon>
        <taxon>Pseudomonadati</taxon>
        <taxon>Bacteroidota</taxon>
        <taxon>Sphingobacteriia</taxon>
        <taxon>Sphingobacteriales</taxon>
        <taxon>Sphingobacteriaceae</taxon>
        <taxon>Sphingobacterium</taxon>
    </lineage>
</organism>
<dbReference type="EMBL" id="DXEZ01000022">
    <property type="protein sequence ID" value="HIX53566.1"/>
    <property type="molecule type" value="Genomic_DNA"/>
</dbReference>
<protein>
    <submittedName>
        <fullName evidence="2">PorT family protein</fullName>
    </submittedName>
</protein>
<dbReference type="InterPro" id="IPR025665">
    <property type="entry name" value="Beta-barrel_OMP_2"/>
</dbReference>
<evidence type="ECO:0000259" key="1">
    <source>
        <dbReference type="Pfam" id="PF13568"/>
    </source>
</evidence>
<evidence type="ECO:0000313" key="2">
    <source>
        <dbReference type="EMBL" id="HIX53566.1"/>
    </source>
</evidence>
<feature type="domain" description="Outer membrane protein beta-barrel" evidence="1">
    <location>
        <begin position="40"/>
        <end position="175"/>
    </location>
</feature>
<dbReference type="AlphaFoldDB" id="A0A9D1W6V9"/>
<proteinExistence type="predicted"/>
<gene>
    <name evidence="2" type="ORF">H9853_00955</name>
</gene>
<sequence>MKNKNLNIRKYSLYVLTTLLLASFSSVTYGQYYPRKEVKLGLMASPIYGWLKTENADYDSKAGWGYSYGLLADIGFAENYFLNTGLHITTLQSSLINSSNQSRREYRVQYAEIPLAFKLKTSDLWTNRFYGLFGLMGGVKLSGKEKLAETNSYESTKGIDLFKLGLITGMGMEWRVQERHMLVTGLTFHNGITKPISNAGAKSSYLALKIGFIF</sequence>
<evidence type="ECO:0000313" key="3">
    <source>
        <dbReference type="Proteomes" id="UP000824156"/>
    </source>
</evidence>
<name>A0A9D1W6V9_9SPHI</name>